<dbReference type="VEuPathDB" id="FungiDB:RO3G_14169"/>
<evidence type="ECO:0000313" key="1">
    <source>
        <dbReference type="EMBL" id="EIE89458.1"/>
    </source>
</evidence>
<dbReference type="InParanoid" id="I1CLX8"/>
<sequence>MCSLWILKLTCFFNEVMDKKKAILFCYEDKIFLNKALSENLFEVIVNDGLLSYIIEKLITFHVNLIACFMKQRLINPQSSYLSRIIYRTALVNVIHENRNKGFTTVCFTLEAILMKNAA</sequence>
<dbReference type="RefSeq" id="XP_067524854.1">
    <property type="nucleotide sequence ID" value="XM_067668753.1"/>
</dbReference>
<gene>
    <name evidence="1" type="ORF">RO3G_14169</name>
</gene>
<proteinExistence type="predicted"/>
<protein>
    <submittedName>
        <fullName evidence="1">Uncharacterized protein</fullName>
    </submittedName>
</protein>
<accession>I1CLX8</accession>
<dbReference type="Proteomes" id="UP000009138">
    <property type="component" value="Unassembled WGS sequence"/>
</dbReference>
<keyword evidence="2" id="KW-1185">Reference proteome</keyword>
<evidence type="ECO:0000313" key="2">
    <source>
        <dbReference type="Proteomes" id="UP000009138"/>
    </source>
</evidence>
<dbReference type="AlphaFoldDB" id="I1CLX8"/>
<organism evidence="1 2">
    <name type="scientific">Rhizopus delemar (strain RA 99-880 / ATCC MYA-4621 / FGSC 9543 / NRRL 43880)</name>
    <name type="common">Mucormycosis agent</name>
    <name type="synonym">Rhizopus arrhizus var. delemar</name>
    <dbReference type="NCBI Taxonomy" id="246409"/>
    <lineage>
        <taxon>Eukaryota</taxon>
        <taxon>Fungi</taxon>
        <taxon>Fungi incertae sedis</taxon>
        <taxon>Mucoromycota</taxon>
        <taxon>Mucoromycotina</taxon>
        <taxon>Mucoromycetes</taxon>
        <taxon>Mucorales</taxon>
        <taxon>Mucorineae</taxon>
        <taxon>Rhizopodaceae</taxon>
        <taxon>Rhizopus</taxon>
    </lineage>
</organism>
<dbReference type="GeneID" id="93621134"/>
<dbReference type="EMBL" id="CH476744">
    <property type="protein sequence ID" value="EIE89458.1"/>
    <property type="molecule type" value="Genomic_DNA"/>
</dbReference>
<name>I1CLX8_RHIO9</name>
<reference evidence="1 2" key="1">
    <citation type="journal article" date="2009" name="PLoS Genet.">
        <title>Genomic analysis of the basal lineage fungus Rhizopus oryzae reveals a whole-genome duplication.</title>
        <authorList>
            <person name="Ma L.-J."/>
            <person name="Ibrahim A.S."/>
            <person name="Skory C."/>
            <person name="Grabherr M.G."/>
            <person name="Burger G."/>
            <person name="Butler M."/>
            <person name="Elias M."/>
            <person name="Idnurm A."/>
            <person name="Lang B.F."/>
            <person name="Sone T."/>
            <person name="Abe A."/>
            <person name="Calvo S.E."/>
            <person name="Corrochano L.M."/>
            <person name="Engels R."/>
            <person name="Fu J."/>
            <person name="Hansberg W."/>
            <person name="Kim J.-M."/>
            <person name="Kodira C.D."/>
            <person name="Koehrsen M.J."/>
            <person name="Liu B."/>
            <person name="Miranda-Saavedra D."/>
            <person name="O'Leary S."/>
            <person name="Ortiz-Castellanos L."/>
            <person name="Poulter R."/>
            <person name="Rodriguez-Romero J."/>
            <person name="Ruiz-Herrera J."/>
            <person name="Shen Y.-Q."/>
            <person name="Zeng Q."/>
            <person name="Galagan J."/>
            <person name="Birren B.W."/>
            <person name="Cuomo C.A."/>
            <person name="Wickes B.L."/>
        </authorList>
    </citation>
    <scope>NUCLEOTIDE SEQUENCE [LARGE SCALE GENOMIC DNA]</scope>
    <source>
        <strain evidence="2">RA 99-880 / ATCC MYA-4621 / FGSC 9543 / NRRL 43880</strain>
    </source>
</reference>